<keyword evidence="1" id="KW-1133">Transmembrane helix</keyword>
<accession>A0ABT8B6M6</accession>
<dbReference type="InterPro" id="IPR000726">
    <property type="entry name" value="Glyco_hydro_19_cat"/>
</dbReference>
<dbReference type="RefSeq" id="WP_290333319.1">
    <property type="nucleotide sequence ID" value="NZ_JAUFPU010000018.1"/>
</dbReference>
<organism evidence="3 4">
    <name type="scientific">Chitinimonas viridis</name>
    <dbReference type="NCBI Taxonomy" id="664880"/>
    <lineage>
        <taxon>Bacteria</taxon>
        <taxon>Pseudomonadati</taxon>
        <taxon>Pseudomonadota</taxon>
        <taxon>Betaproteobacteria</taxon>
        <taxon>Neisseriales</taxon>
        <taxon>Chitinibacteraceae</taxon>
        <taxon>Chitinimonas</taxon>
    </lineage>
</organism>
<feature type="transmembrane region" description="Helical" evidence="1">
    <location>
        <begin position="523"/>
        <end position="542"/>
    </location>
</feature>
<proteinExistence type="predicted"/>
<gene>
    <name evidence="3" type="ORF">QWZ03_14165</name>
</gene>
<evidence type="ECO:0000313" key="4">
    <source>
        <dbReference type="Proteomes" id="UP001180081"/>
    </source>
</evidence>
<dbReference type="PROSITE" id="PS00774">
    <property type="entry name" value="CHITINASE_19_2"/>
    <property type="match status" value="1"/>
</dbReference>
<dbReference type="Proteomes" id="UP001180081">
    <property type="component" value="Unassembled WGS sequence"/>
</dbReference>
<keyword evidence="4" id="KW-1185">Reference proteome</keyword>
<evidence type="ECO:0000259" key="2">
    <source>
        <dbReference type="PROSITE" id="PS00774"/>
    </source>
</evidence>
<keyword evidence="1" id="KW-0472">Membrane</keyword>
<comment type="caution">
    <text evidence="3">The sequence shown here is derived from an EMBL/GenBank/DDBJ whole genome shotgun (WGS) entry which is preliminary data.</text>
</comment>
<reference evidence="3" key="2">
    <citation type="submission" date="2023-06" db="EMBL/GenBank/DDBJ databases">
        <authorList>
            <person name="Lucena T."/>
            <person name="Sun Q."/>
        </authorList>
    </citation>
    <scope>NUCLEOTIDE SEQUENCE</scope>
    <source>
        <strain evidence="3">CECT 7703</strain>
    </source>
</reference>
<reference evidence="3" key="1">
    <citation type="journal article" date="2014" name="Int. J. Syst. Evol. Microbiol.">
        <title>Complete genome of a new Firmicutes species belonging to the dominant human colonic microbiota ('Ruminococcus bicirculans') reveals two chromosomes and a selective capacity to utilize plant glucans.</title>
        <authorList>
            <consortium name="NISC Comparative Sequencing Program"/>
            <person name="Wegmann U."/>
            <person name="Louis P."/>
            <person name="Goesmann A."/>
            <person name="Henrissat B."/>
            <person name="Duncan S.H."/>
            <person name="Flint H.J."/>
        </authorList>
    </citation>
    <scope>NUCLEOTIDE SEQUENCE</scope>
    <source>
        <strain evidence="3">CECT 7703</strain>
    </source>
</reference>
<evidence type="ECO:0000256" key="1">
    <source>
        <dbReference type="SAM" id="Phobius"/>
    </source>
</evidence>
<feature type="transmembrane region" description="Helical" evidence="1">
    <location>
        <begin position="630"/>
        <end position="648"/>
    </location>
</feature>
<feature type="domain" description="Glycoside hydrolase family 19 catalytic" evidence="2">
    <location>
        <begin position="638"/>
        <end position="648"/>
    </location>
</feature>
<dbReference type="EMBL" id="JAUFPU010000018">
    <property type="protein sequence ID" value="MDN3577913.1"/>
    <property type="molecule type" value="Genomic_DNA"/>
</dbReference>
<evidence type="ECO:0000313" key="3">
    <source>
        <dbReference type="EMBL" id="MDN3577913.1"/>
    </source>
</evidence>
<keyword evidence="1" id="KW-0812">Transmembrane</keyword>
<protein>
    <recommendedName>
        <fullName evidence="2">Glycoside hydrolase family 19 catalytic domain-containing protein</fullName>
    </recommendedName>
</protein>
<name>A0ABT8B6M6_9NEIS</name>
<sequence length="667" mass="73724">MPWDVLGLAETTDERAIRRAYAARLKQTRPEDDAAGFVRLREAYEHALGWSRWQAMQVQGGEAVAAPEGEVSATVVPGALAPADERPASMASPAAAVSAMAETRVEMPSQPTVRTVWQRDAGAPRDQAREALRQVAFDRDMDDEQVLGLAEQYGWLGEAPRTGDAPMEWLARARSRCAYIHAQKAVKLIAAALEESESRAVARFELIVRASRWESLDGRDMLKQVLANWLRGRTEPPMLLLRAVIAWAGWLDDFLSSAPTMAPDEMMLCQLSELVAQPGQTAEPASLLAKLERLCHAAFAQELDPEALLLTAREDGWLDPQADWTGWPQSWLSRAGGRVYQLCAQRMQQALEAADQQDEVARMAALRAGFDDPAWVDGAARHAMAERLAILWQEESEQSLLLWGALARWAGWQDADGQSCEGLSGAAAWLCGQLDQERVWQRWCEMAADGAQQTDTDAAALHALLQPMPVWRQHWLAGRFPLQLRVRHVLAYVEQHWPALFARIAPERVAFWRQDRLSLQGGWWHGLVACWLPAILPAMGILNLEELALAWRVLLWLATMCALPAALVLSVAAVQKGWRRLTGLHRQPERQDVLARAARNGFGPLSVLACALLAAFVGTASLAIMEIESWLALAFATLAFAATLWFWLERQAGKPVAAPDEGGAASR</sequence>
<feature type="transmembrane region" description="Helical" evidence="1">
    <location>
        <begin position="554"/>
        <end position="574"/>
    </location>
</feature>
<feature type="transmembrane region" description="Helical" evidence="1">
    <location>
        <begin position="605"/>
        <end position="624"/>
    </location>
</feature>